<gene>
    <name evidence="1" type="ORF">EK403_19880</name>
</gene>
<keyword evidence="2" id="KW-1185">Reference proteome</keyword>
<dbReference type="Proteomes" id="UP000289708">
    <property type="component" value="Unassembled WGS sequence"/>
</dbReference>
<reference evidence="1 2" key="1">
    <citation type="submission" date="2018-12" db="EMBL/GenBank/DDBJ databases">
        <title>bacterium Hansschlegelia zhihuaiae S113.</title>
        <authorList>
            <person name="He J."/>
        </authorList>
    </citation>
    <scope>NUCLEOTIDE SEQUENCE [LARGE SCALE GENOMIC DNA]</scope>
    <source>
        <strain evidence="1 2">S 113</strain>
    </source>
</reference>
<comment type="caution">
    <text evidence="1">The sequence shown here is derived from an EMBL/GenBank/DDBJ whole genome shotgun (WGS) entry which is preliminary data.</text>
</comment>
<evidence type="ECO:0000313" key="2">
    <source>
        <dbReference type="Proteomes" id="UP000289708"/>
    </source>
</evidence>
<proteinExistence type="predicted"/>
<dbReference type="RefSeq" id="WP_128779202.1">
    <property type="nucleotide sequence ID" value="NZ_RYFI01000025.1"/>
</dbReference>
<accession>A0A4Q0M6R1</accession>
<evidence type="ECO:0000313" key="1">
    <source>
        <dbReference type="EMBL" id="RXF68553.1"/>
    </source>
</evidence>
<sequence length="145" mass="16492">MTDFAGIDDDDFLISPRILEQRRTSVVEALSVRGLCGIVEDAPRELAVLGIEVTPEAIVRRVRAKLERGVGWGQYVQPSEENFQATLSEERIEDFCLSFQKLYGNGSIFREPMFKPEIRALIDAYEIEMPTFGEDLYQPARRGYA</sequence>
<protein>
    <submittedName>
        <fullName evidence="1">Uncharacterized protein</fullName>
    </submittedName>
</protein>
<name>A0A4Q0M6R1_9HYPH</name>
<organism evidence="1 2">
    <name type="scientific">Hansschlegelia zhihuaiae</name>
    <dbReference type="NCBI Taxonomy" id="405005"/>
    <lineage>
        <taxon>Bacteria</taxon>
        <taxon>Pseudomonadati</taxon>
        <taxon>Pseudomonadota</taxon>
        <taxon>Alphaproteobacteria</taxon>
        <taxon>Hyphomicrobiales</taxon>
        <taxon>Methylopilaceae</taxon>
        <taxon>Hansschlegelia</taxon>
    </lineage>
</organism>
<dbReference type="AlphaFoldDB" id="A0A4Q0M6R1"/>
<dbReference type="EMBL" id="RYFI01000025">
    <property type="protein sequence ID" value="RXF68553.1"/>
    <property type="molecule type" value="Genomic_DNA"/>
</dbReference>